<sequence>MNDYCSQTIAIDKTKRMEWKNFYENSIHSEDALKNDLINQIDRICPGFKYLIDFEWEVEKGYSNKGKGDLIFGSDYGVYLIIETKFLHPGSGRNARVHKHDARHKVREQAKRYREYATERFGIEAKVIGATFTNEDDKIYFIDDDDQKTAKLVANGFRNPILDFMDFMVSLFIVFISLYLFEKFALFYLACVFFYMILLYGDVVYVLILMVIVVSLVVSFYVLPEADDHDRQISMLFAVKQTQKSIITALRASHSHFRNTYYYFQYNTTYSTLVKIKGFHCYSEAICNALDLKPVNFEIVSSLYDKMSLILLSLFLNQFMNTYNLF</sequence>
<reference evidence="2 3" key="1">
    <citation type="submission" date="2018-08" db="EMBL/GenBank/DDBJ databases">
        <title>Genome and evolution of the arbuscular mycorrhizal fungus Diversispora epigaea (formerly Glomus versiforme) and its bacterial endosymbionts.</title>
        <authorList>
            <person name="Sun X."/>
            <person name="Fei Z."/>
            <person name="Harrison M."/>
        </authorList>
    </citation>
    <scope>NUCLEOTIDE SEQUENCE [LARGE SCALE GENOMIC DNA]</scope>
    <source>
        <strain evidence="2 3">IT104</strain>
    </source>
</reference>
<feature type="transmembrane region" description="Helical" evidence="1">
    <location>
        <begin position="203"/>
        <end position="223"/>
    </location>
</feature>
<proteinExistence type="predicted"/>
<keyword evidence="1" id="KW-0472">Membrane</keyword>
<organism evidence="2 3">
    <name type="scientific">Diversispora epigaea</name>
    <dbReference type="NCBI Taxonomy" id="1348612"/>
    <lineage>
        <taxon>Eukaryota</taxon>
        <taxon>Fungi</taxon>
        <taxon>Fungi incertae sedis</taxon>
        <taxon>Mucoromycota</taxon>
        <taxon>Glomeromycotina</taxon>
        <taxon>Glomeromycetes</taxon>
        <taxon>Diversisporales</taxon>
        <taxon>Diversisporaceae</taxon>
        <taxon>Diversispora</taxon>
    </lineage>
</organism>
<gene>
    <name evidence="2" type="ORF">Glove_318g66</name>
</gene>
<evidence type="ECO:0000313" key="2">
    <source>
        <dbReference type="EMBL" id="RHZ65296.1"/>
    </source>
</evidence>
<evidence type="ECO:0000256" key="1">
    <source>
        <dbReference type="SAM" id="Phobius"/>
    </source>
</evidence>
<dbReference type="Proteomes" id="UP000266861">
    <property type="component" value="Unassembled WGS sequence"/>
</dbReference>
<protein>
    <submittedName>
        <fullName evidence="2">Uncharacterized protein</fullName>
    </submittedName>
</protein>
<accession>A0A397HUQ2</accession>
<dbReference type="OrthoDB" id="2305733at2759"/>
<keyword evidence="1" id="KW-1133">Transmembrane helix</keyword>
<evidence type="ECO:0000313" key="3">
    <source>
        <dbReference type="Proteomes" id="UP000266861"/>
    </source>
</evidence>
<comment type="caution">
    <text evidence="2">The sequence shown here is derived from an EMBL/GenBank/DDBJ whole genome shotgun (WGS) entry which is preliminary data.</text>
</comment>
<dbReference type="AlphaFoldDB" id="A0A397HUQ2"/>
<name>A0A397HUQ2_9GLOM</name>
<feature type="transmembrane region" description="Helical" evidence="1">
    <location>
        <begin position="167"/>
        <end position="197"/>
    </location>
</feature>
<dbReference type="EMBL" id="PQFF01000290">
    <property type="protein sequence ID" value="RHZ65296.1"/>
    <property type="molecule type" value="Genomic_DNA"/>
</dbReference>
<keyword evidence="1" id="KW-0812">Transmembrane</keyword>
<keyword evidence="3" id="KW-1185">Reference proteome</keyword>